<evidence type="ECO:0000256" key="3">
    <source>
        <dbReference type="ARBA" id="ARBA00022801"/>
    </source>
</evidence>
<proteinExistence type="inferred from homology"/>
<evidence type="ECO:0000256" key="2">
    <source>
        <dbReference type="ARBA" id="ARBA00005582"/>
    </source>
</evidence>
<dbReference type="Gene3D" id="3.90.79.10">
    <property type="entry name" value="Nucleoside Triphosphate Pyrophosphohydrolase"/>
    <property type="match status" value="1"/>
</dbReference>
<name>A0A9X3PNU6_9ACTN</name>
<evidence type="ECO:0000313" key="6">
    <source>
        <dbReference type="EMBL" id="MDA1362345.1"/>
    </source>
</evidence>
<evidence type="ECO:0000256" key="4">
    <source>
        <dbReference type="RuleBase" id="RU003476"/>
    </source>
</evidence>
<dbReference type="InterPro" id="IPR020084">
    <property type="entry name" value="NUDIX_hydrolase_CS"/>
</dbReference>
<evidence type="ECO:0000256" key="1">
    <source>
        <dbReference type="ARBA" id="ARBA00001946"/>
    </source>
</evidence>
<dbReference type="SUPFAM" id="SSF55811">
    <property type="entry name" value="Nudix"/>
    <property type="match status" value="1"/>
</dbReference>
<reference evidence="6" key="1">
    <citation type="submission" date="2022-12" db="EMBL/GenBank/DDBJ databases">
        <title>Gycomyces niveus sp.nov.,a novel actinomycete isolated from soil in Shouguan.</title>
        <authorList>
            <person name="Yang X."/>
        </authorList>
    </citation>
    <scope>NUCLEOTIDE SEQUENCE</scope>
    <source>
        <strain evidence="6">NEAU-A15</strain>
    </source>
</reference>
<dbReference type="EMBL" id="JAPZVP010000022">
    <property type="protein sequence ID" value="MDA1362345.1"/>
    <property type="molecule type" value="Genomic_DNA"/>
</dbReference>
<feature type="domain" description="Nudix hydrolase" evidence="5">
    <location>
        <begin position="10"/>
        <end position="151"/>
    </location>
</feature>
<dbReference type="InterPro" id="IPR000086">
    <property type="entry name" value="NUDIX_hydrolase_dom"/>
</dbReference>
<comment type="caution">
    <text evidence="6">The sequence shown here is derived from an EMBL/GenBank/DDBJ whole genome shotgun (WGS) entry which is preliminary data.</text>
</comment>
<evidence type="ECO:0000313" key="7">
    <source>
        <dbReference type="Proteomes" id="UP001146067"/>
    </source>
</evidence>
<dbReference type="PROSITE" id="PS00893">
    <property type="entry name" value="NUDIX_BOX"/>
    <property type="match status" value="1"/>
</dbReference>
<dbReference type="InterPro" id="IPR015797">
    <property type="entry name" value="NUDIX_hydrolase-like_dom_sf"/>
</dbReference>
<dbReference type="AlphaFoldDB" id="A0A9X3PNU6"/>
<protein>
    <submittedName>
        <fullName evidence="6">NUDIX domain-containing protein</fullName>
    </submittedName>
</protein>
<evidence type="ECO:0000259" key="5">
    <source>
        <dbReference type="PROSITE" id="PS51462"/>
    </source>
</evidence>
<dbReference type="GO" id="GO:0016787">
    <property type="term" value="F:hydrolase activity"/>
    <property type="evidence" value="ECO:0007669"/>
    <property type="project" value="UniProtKB-KW"/>
</dbReference>
<accession>A0A9X3PNU6</accession>
<comment type="cofactor">
    <cofactor evidence="1">
        <name>Mg(2+)</name>
        <dbReference type="ChEBI" id="CHEBI:18420"/>
    </cofactor>
</comment>
<dbReference type="InterPro" id="IPR020476">
    <property type="entry name" value="Nudix_hydrolase"/>
</dbReference>
<dbReference type="PANTHER" id="PTHR43046:SF14">
    <property type="entry name" value="MUTT_NUDIX FAMILY PROTEIN"/>
    <property type="match status" value="1"/>
</dbReference>
<dbReference type="RefSeq" id="WP_270112414.1">
    <property type="nucleotide sequence ID" value="NZ_JAPZVP010000022.1"/>
</dbReference>
<keyword evidence="3 4" id="KW-0378">Hydrolase</keyword>
<organism evidence="6 7">
    <name type="scientific">Glycomyces luteolus</name>
    <dbReference type="NCBI Taxonomy" id="2670330"/>
    <lineage>
        <taxon>Bacteria</taxon>
        <taxon>Bacillati</taxon>
        <taxon>Actinomycetota</taxon>
        <taxon>Actinomycetes</taxon>
        <taxon>Glycomycetales</taxon>
        <taxon>Glycomycetaceae</taxon>
        <taxon>Glycomyces</taxon>
    </lineage>
</organism>
<dbReference type="Proteomes" id="UP001146067">
    <property type="component" value="Unassembled WGS sequence"/>
</dbReference>
<dbReference type="PRINTS" id="PR00502">
    <property type="entry name" value="NUDIXFAMILY"/>
</dbReference>
<gene>
    <name evidence="6" type="ORF">O1R50_22160</name>
</gene>
<dbReference type="Pfam" id="PF00293">
    <property type="entry name" value="NUDIX"/>
    <property type="match status" value="1"/>
</dbReference>
<dbReference type="PANTHER" id="PTHR43046">
    <property type="entry name" value="GDP-MANNOSE MANNOSYL HYDROLASE"/>
    <property type="match status" value="1"/>
</dbReference>
<dbReference type="PROSITE" id="PS51462">
    <property type="entry name" value="NUDIX"/>
    <property type="match status" value="1"/>
</dbReference>
<keyword evidence="7" id="KW-1185">Reference proteome</keyword>
<sequence>MSATNEPTRIDRYGARCIVIDEQDAVLFIGRSATPERPARWFLPGGGIDAGETPADAAVRELFEETGLRIGDGDLVGPVARRAFSRPKDGALFTQDNYLFFTRVQRYTPHVSGGDAYEQDLEFRWVRVDELSDDGGFDTPGDPLLGLLKRLIDGDIPAEALRLEPAGDPRDGTSV</sequence>
<comment type="similarity">
    <text evidence="2 4">Belongs to the Nudix hydrolase family.</text>
</comment>